<evidence type="ECO:0000313" key="1">
    <source>
        <dbReference type="EMBL" id="KKK94237.1"/>
    </source>
</evidence>
<protein>
    <submittedName>
        <fullName evidence="1">Uncharacterized protein</fullName>
    </submittedName>
</protein>
<gene>
    <name evidence="1" type="ORF">LCGC14_2684870</name>
</gene>
<comment type="caution">
    <text evidence="1">The sequence shown here is derived from an EMBL/GenBank/DDBJ whole genome shotgun (WGS) entry which is preliminary data.</text>
</comment>
<name>A0A0F8ZK88_9ZZZZ</name>
<accession>A0A0F8ZK88</accession>
<sequence>MTMLELKSILIHRISEINDIQFLEAIKTILDGKAKDTVLVLTEEQKQEIIQSRKDIKEGLFISNEELDKEIQAWLSAK</sequence>
<proteinExistence type="predicted"/>
<dbReference type="EMBL" id="LAZR01047430">
    <property type="protein sequence ID" value="KKK94237.1"/>
    <property type="molecule type" value="Genomic_DNA"/>
</dbReference>
<reference evidence="1" key="1">
    <citation type="journal article" date="2015" name="Nature">
        <title>Complex archaea that bridge the gap between prokaryotes and eukaryotes.</title>
        <authorList>
            <person name="Spang A."/>
            <person name="Saw J.H."/>
            <person name="Jorgensen S.L."/>
            <person name="Zaremba-Niedzwiedzka K."/>
            <person name="Martijn J."/>
            <person name="Lind A.E."/>
            <person name="van Eijk R."/>
            <person name="Schleper C."/>
            <person name="Guy L."/>
            <person name="Ettema T.J."/>
        </authorList>
    </citation>
    <scope>NUCLEOTIDE SEQUENCE</scope>
</reference>
<organism evidence="1">
    <name type="scientific">marine sediment metagenome</name>
    <dbReference type="NCBI Taxonomy" id="412755"/>
    <lineage>
        <taxon>unclassified sequences</taxon>
        <taxon>metagenomes</taxon>
        <taxon>ecological metagenomes</taxon>
    </lineage>
</organism>
<dbReference type="AlphaFoldDB" id="A0A0F8ZK88"/>